<dbReference type="PANTHER" id="PTHR12903">
    <property type="entry name" value="MITOCHONDRIAL RIBOSOMAL PROTEIN L24"/>
    <property type="match status" value="1"/>
</dbReference>
<dbReference type="Gene3D" id="2.30.30.30">
    <property type="match status" value="1"/>
</dbReference>
<name>A0A2S5BB52_9BASI</name>
<dbReference type="GO" id="GO:0003723">
    <property type="term" value="F:RNA binding"/>
    <property type="evidence" value="ECO:0007669"/>
    <property type="project" value="InterPro"/>
</dbReference>
<dbReference type="STRING" id="741276.A0A2S5BB52"/>
<comment type="similarity">
    <text evidence="1">Belongs to the universal ribosomal protein uL24 family.</text>
</comment>
<evidence type="ECO:0000256" key="1">
    <source>
        <dbReference type="ARBA" id="ARBA00010618"/>
    </source>
</evidence>
<evidence type="ECO:0000256" key="3">
    <source>
        <dbReference type="ARBA" id="ARBA00023274"/>
    </source>
</evidence>
<evidence type="ECO:0000313" key="5">
    <source>
        <dbReference type="EMBL" id="POY73994.1"/>
    </source>
</evidence>
<dbReference type="OrthoDB" id="359154at2759"/>
<keyword evidence="3" id="KW-0687">Ribonucleoprotein</keyword>
<dbReference type="AlphaFoldDB" id="A0A2S5BB52"/>
<dbReference type="InterPro" id="IPR003256">
    <property type="entry name" value="Ribosomal_uL24"/>
</dbReference>
<feature type="region of interest" description="Disordered" evidence="4">
    <location>
        <begin position="186"/>
        <end position="205"/>
    </location>
</feature>
<dbReference type="GO" id="GO:0003735">
    <property type="term" value="F:structural constituent of ribosome"/>
    <property type="evidence" value="ECO:0007669"/>
    <property type="project" value="InterPro"/>
</dbReference>
<reference evidence="5 6" key="1">
    <citation type="journal article" date="2018" name="Front. Microbiol.">
        <title>Prospects for Fungal Bioremediation of Acidic Radioactive Waste Sites: Characterization and Genome Sequence of Rhodotorula taiwanensis MD1149.</title>
        <authorList>
            <person name="Tkavc R."/>
            <person name="Matrosova V.Y."/>
            <person name="Grichenko O.E."/>
            <person name="Gostincar C."/>
            <person name="Volpe R.P."/>
            <person name="Klimenkova P."/>
            <person name="Gaidamakova E.K."/>
            <person name="Zhou C.E."/>
            <person name="Stewart B.J."/>
            <person name="Lyman M.G."/>
            <person name="Malfatti S.A."/>
            <person name="Rubinfeld B."/>
            <person name="Courtot M."/>
            <person name="Singh J."/>
            <person name="Dalgard C.L."/>
            <person name="Hamilton T."/>
            <person name="Frey K.G."/>
            <person name="Gunde-Cimerman N."/>
            <person name="Dugan L."/>
            <person name="Daly M.J."/>
        </authorList>
    </citation>
    <scope>NUCLEOTIDE SEQUENCE [LARGE SCALE GENOMIC DNA]</scope>
    <source>
        <strain evidence="5 6">MD1149</strain>
    </source>
</reference>
<evidence type="ECO:0000256" key="2">
    <source>
        <dbReference type="ARBA" id="ARBA00022980"/>
    </source>
</evidence>
<evidence type="ECO:0000313" key="6">
    <source>
        <dbReference type="Proteomes" id="UP000237144"/>
    </source>
</evidence>
<feature type="region of interest" description="Disordered" evidence="4">
    <location>
        <begin position="102"/>
        <end position="123"/>
    </location>
</feature>
<dbReference type="GO" id="GO:1990904">
    <property type="term" value="C:ribonucleoprotein complex"/>
    <property type="evidence" value="ECO:0007669"/>
    <property type="project" value="UniProtKB-KW"/>
</dbReference>
<sequence length="311" mass="35446">MPGRDSRDLAMALGRDLSRSLQRNLEHLRPPPTRGGKSGMPIPSHFRPPPKFVQVKDRVPYWHFAPGDRVKLIKGDERVKGKIGQIERVDRETNRVYLSEPEFAAKKRSPNEYPGQQTELGYNPPQDTYSTPRPFHISNLRLQVRDGGKEYTSSRVRRTEVRWDPVENKYVWKRLALVPDLASEDQSGWREVPWPEEEKPSHVKGTYDAAEEQVLRTSWTPDVSSLSLAPAPNSAPKNPTRPLNIAADAPPELHVSQLDLGGAYWSRAKRQARFVEKKEKEKSYGKEVMKIRSKELRRAATRMSGGADLVL</sequence>
<dbReference type="SUPFAM" id="SSF50104">
    <property type="entry name" value="Translation proteins SH3-like domain"/>
    <property type="match status" value="1"/>
</dbReference>
<evidence type="ECO:0000256" key="4">
    <source>
        <dbReference type="SAM" id="MobiDB-lite"/>
    </source>
</evidence>
<feature type="region of interest" description="Disordered" evidence="4">
    <location>
        <begin position="23"/>
        <end position="50"/>
    </location>
</feature>
<dbReference type="GO" id="GO:0005840">
    <property type="term" value="C:ribosome"/>
    <property type="evidence" value="ECO:0007669"/>
    <property type="project" value="UniProtKB-KW"/>
</dbReference>
<comment type="caution">
    <text evidence="5">The sequence shown here is derived from an EMBL/GenBank/DDBJ whole genome shotgun (WGS) entry which is preliminary data.</text>
</comment>
<gene>
    <name evidence="5" type="ORF">BMF94_2805</name>
</gene>
<proteinExistence type="inferred from homology"/>
<evidence type="ECO:0008006" key="7">
    <source>
        <dbReference type="Google" id="ProtNLM"/>
    </source>
</evidence>
<feature type="compositionally biased region" description="Polar residues" evidence="4">
    <location>
        <begin position="114"/>
        <end position="123"/>
    </location>
</feature>
<dbReference type="InterPro" id="IPR008991">
    <property type="entry name" value="Translation_prot_SH3-like_sf"/>
</dbReference>
<keyword evidence="2" id="KW-0689">Ribosomal protein</keyword>
<dbReference type="CDD" id="cd06089">
    <property type="entry name" value="KOW_RPL26"/>
    <property type="match status" value="1"/>
</dbReference>
<dbReference type="EMBL" id="PJQD01000029">
    <property type="protein sequence ID" value="POY73994.1"/>
    <property type="molecule type" value="Genomic_DNA"/>
</dbReference>
<dbReference type="InterPro" id="IPR014722">
    <property type="entry name" value="Rib_uL2_dom2"/>
</dbReference>
<protein>
    <recommendedName>
        <fullName evidence="7">KOW domain-containing protein</fullName>
    </recommendedName>
</protein>
<organism evidence="5 6">
    <name type="scientific">Rhodotorula taiwanensis</name>
    <dbReference type="NCBI Taxonomy" id="741276"/>
    <lineage>
        <taxon>Eukaryota</taxon>
        <taxon>Fungi</taxon>
        <taxon>Dikarya</taxon>
        <taxon>Basidiomycota</taxon>
        <taxon>Pucciniomycotina</taxon>
        <taxon>Microbotryomycetes</taxon>
        <taxon>Sporidiobolales</taxon>
        <taxon>Sporidiobolaceae</taxon>
        <taxon>Rhodotorula</taxon>
    </lineage>
</organism>
<dbReference type="GO" id="GO:0006412">
    <property type="term" value="P:translation"/>
    <property type="evidence" value="ECO:0007669"/>
    <property type="project" value="InterPro"/>
</dbReference>
<accession>A0A2S5BB52</accession>
<keyword evidence="6" id="KW-1185">Reference proteome</keyword>
<dbReference type="Proteomes" id="UP000237144">
    <property type="component" value="Unassembled WGS sequence"/>
</dbReference>
<dbReference type="Pfam" id="PF22682">
    <property type="entry name" value="Ribosomal_uL24m-like"/>
    <property type="match status" value="1"/>
</dbReference>
<dbReference type="InterPro" id="IPR041988">
    <property type="entry name" value="Ribosomal_uL24_KOW"/>
</dbReference>